<name>A0AAJ1QMN7_9BACI</name>
<accession>A0AAJ1QMN7</accession>
<dbReference type="AlphaFoldDB" id="A0AAJ1QMN7"/>
<dbReference type="Pfam" id="PF03061">
    <property type="entry name" value="4HBT"/>
    <property type="match status" value="1"/>
</dbReference>
<feature type="domain" description="Thioesterase" evidence="3">
    <location>
        <begin position="47"/>
        <end position="120"/>
    </location>
</feature>
<dbReference type="SUPFAM" id="SSF54637">
    <property type="entry name" value="Thioesterase/thiol ester dehydrase-isomerase"/>
    <property type="match status" value="1"/>
</dbReference>
<evidence type="ECO:0000259" key="3">
    <source>
        <dbReference type="Pfam" id="PF03061"/>
    </source>
</evidence>
<sequence length="134" mass="15086">MPITLEDIQKDFESNPFLSHIGFQIIYFEEGNVKVKLTIEEYLLNTNGTLHGGVYATMLDFILGMVLRSVTKTRCVTTNLTIHYLASMSEGELYAEAKVLQQGYKLAFAEGEIKDMKGNVITKGIGTFKLIREE</sequence>
<organism evidence="4 5">
    <name type="scientific">Peribacillus frigoritolerans</name>
    <dbReference type="NCBI Taxonomy" id="450367"/>
    <lineage>
        <taxon>Bacteria</taxon>
        <taxon>Bacillati</taxon>
        <taxon>Bacillota</taxon>
        <taxon>Bacilli</taxon>
        <taxon>Bacillales</taxon>
        <taxon>Bacillaceae</taxon>
        <taxon>Peribacillus</taxon>
    </lineage>
</organism>
<keyword evidence="2 4" id="KW-0378">Hydrolase</keyword>
<evidence type="ECO:0000256" key="2">
    <source>
        <dbReference type="ARBA" id="ARBA00022801"/>
    </source>
</evidence>
<dbReference type="PANTHER" id="PTHR21660:SF1">
    <property type="entry name" value="ACYL-COENZYME A THIOESTERASE 13"/>
    <property type="match status" value="1"/>
</dbReference>
<dbReference type="PANTHER" id="PTHR21660">
    <property type="entry name" value="THIOESTERASE SUPERFAMILY MEMBER-RELATED"/>
    <property type="match status" value="1"/>
</dbReference>
<proteinExistence type="inferred from homology"/>
<dbReference type="Gene3D" id="3.10.129.10">
    <property type="entry name" value="Hotdog Thioesterase"/>
    <property type="match status" value="1"/>
</dbReference>
<comment type="caution">
    <text evidence="4">The sequence shown here is derived from an EMBL/GenBank/DDBJ whole genome shotgun (WGS) entry which is preliminary data.</text>
</comment>
<dbReference type="GO" id="GO:0047617">
    <property type="term" value="F:fatty acyl-CoA hydrolase activity"/>
    <property type="evidence" value="ECO:0007669"/>
    <property type="project" value="InterPro"/>
</dbReference>
<dbReference type="EC" id="3.1.2.-" evidence="4"/>
<dbReference type="NCBIfam" id="TIGR00369">
    <property type="entry name" value="unchar_dom_1"/>
    <property type="match status" value="1"/>
</dbReference>
<comment type="similarity">
    <text evidence="1">Belongs to the thioesterase PaaI family.</text>
</comment>
<dbReference type="CDD" id="cd03443">
    <property type="entry name" value="PaaI_thioesterase"/>
    <property type="match status" value="1"/>
</dbReference>
<gene>
    <name evidence="4" type="ORF">QUF85_13585</name>
</gene>
<dbReference type="RefSeq" id="WP_063593440.1">
    <property type="nucleotide sequence ID" value="NZ_CP158190.1"/>
</dbReference>
<evidence type="ECO:0000256" key="1">
    <source>
        <dbReference type="ARBA" id="ARBA00008324"/>
    </source>
</evidence>
<evidence type="ECO:0000313" key="5">
    <source>
        <dbReference type="Proteomes" id="UP001238973"/>
    </source>
</evidence>
<dbReference type="EMBL" id="JAUCFI010000003">
    <property type="protein sequence ID" value="MDM5284332.1"/>
    <property type="molecule type" value="Genomic_DNA"/>
</dbReference>
<dbReference type="InterPro" id="IPR006683">
    <property type="entry name" value="Thioestr_dom"/>
</dbReference>
<protein>
    <submittedName>
        <fullName evidence="4">PaaI family thioesterase</fullName>
        <ecNumber evidence="4">3.1.2.-</ecNumber>
    </submittedName>
</protein>
<reference evidence="4" key="1">
    <citation type="submission" date="2023-06" db="EMBL/GenBank/DDBJ databases">
        <title>Comparative genomics of Bacillaceae isolates and their secondary metabolite potential.</title>
        <authorList>
            <person name="Song L."/>
            <person name="Nielsen L.J."/>
            <person name="Mohite O."/>
            <person name="Xu X."/>
            <person name="Weber T."/>
            <person name="Kovacs A.T."/>
        </authorList>
    </citation>
    <scope>NUCLEOTIDE SEQUENCE</scope>
    <source>
        <strain evidence="4">G1S1</strain>
    </source>
</reference>
<dbReference type="InterPro" id="IPR003736">
    <property type="entry name" value="PAAI_dom"/>
</dbReference>
<dbReference type="Proteomes" id="UP001238973">
    <property type="component" value="Unassembled WGS sequence"/>
</dbReference>
<dbReference type="InterPro" id="IPR039298">
    <property type="entry name" value="ACOT13"/>
</dbReference>
<evidence type="ECO:0000313" key="4">
    <source>
        <dbReference type="EMBL" id="MDM5284332.1"/>
    </source>
</evidence>
<dbReference type="InterPro" id="IPR029069">
    <property type="entry name" value="HotDog_dom_sf"/>
</dbReference>